<keyword evidence="1" id="KW-0472">Membrane</keyword>
<evidence type="ECO:0000313" key="3">
    <source>
        <dbReference type="Proteomes" id="UP000722485"/>
    </source>
</evidence>
<keyword evidence="1" id="KW-0812">Transmembrane</keyword>
<organism evidence="2 3">
    <name type="scientific">Cylindrodendrum hubeiense</name>
    <dbReference type="NCBI Taxonomy" id="595255"/>
    <lineage>
        <taxon>Eukaryota</taxon>
        <taxon>Fungi</taxon>
        <taxon>Dikarya</taxon>
        <taxon>Ascomycota</taxon>
        <taxon>Pezizomycotina</taxon>
        <taxon>Sordariomycetes</taxon>
        <taxon>Hypocreomycetidae</taxon>
        <taxon>Hypocreales</taxon>
        <taxon>Nectriaceae</taxon>
        <taxon>Cylindrodendrum</taxon>
    </lineage>
</organism>
<comment type="caution">
    <text evidence="2">The sequence shown here is derived from an EMBL/GenBank/DDBJ whole genome shotgun (WGS) entry which is preliminary data.</text>
</comment>
<dbReference type="Proteomes" id="UP000722485">
    <property type="component" value="Unassembled WGS sequence"/>
</dbReference>
<name>A0A9P5H5Y0_9HYPO</name>
<gene>
    <name evidence="2" type="ORF">G7Z17_g5819</name>
</gene>
<protein>
    <submittedName>
        <fullName evidence="2">Uncharacterized protein</fullName>
    </submittedName>
</protein>
<keyword evidence="3" id="KW-1185">Reference proteome</keyword>
<accession>A0A9P5H5Y0</accession>
<dbReference type="AlphaFoldDB" id="A0A9P5H5Y0"/>
<sequence length="185" mass="20724">MPVVEMPGLQRLQQQPPSWAWPEFRHPAPATIAALALILVLISIFLSILWQLLQRHLAQRDGFVLDAQSPAAPPNDPGANKPFRPTSLTSELEIETRQLLFSERATTGERMPLCNPHSARARGSLYDTFQMPPPHTTRLKYSRSMMELNGGDPLADGDDKDGAKKAKTIHWHGVNRLNTAWAWMS</sequence>
<feature type="transmembrane region" description="Helical" evidence="1">
    <location>
        <begin position="28"/>
        <end position="50"/>
    </location>
</feature>
<dbReference type="OrthoDB" id="5091083at2759"/>
<reference evidence="2" key="1">
    <citation type="submission" date="2020-03" db="EMBL/GenBank/DDBJ databases">
        <title>Draft Genome Sequence of Cylindrodendrum hubeiense.</title>
        <authorList>
            <person name="Buettner E."/>
            <person name="Kellner H."/>
        </authorList>
    </citation>
    <scope>NUCLEOTIDE SEQUENCE</scope>
    <source>
        <strain evidence="2">IHI 201604</strain>
    </source>
</reference>
<evidence type="ECO:0000256" key="1">
    <source>
        <dbReference type="SAM" id="Phobius"/>
    </source>
</evidence>
<proteinExistence type="predicted"/>
<evidence type="ECO:0000313" key="2">
    <source>
        <dbReference type="EMBL" id="KAF7550267.1"/>
    </source>
</evidence>
<keyword evidence="1" id="KW-1133">Transmembrane helix</keyword>
<dbReference type="EMBL" id="JAANBB010000102">
    <property type="protein sequence ID" value="KAF7550267.1"/>
    <property type="molecule type" value="Genomic_DNA"/>
</dbReference>